<accession>A0A4Y6UFJ1</accession>
<evidence type="ECO:0000256" key="1">
    <source>
        <dbReference type="SAM" id="SignalP"/>
    </source>
</evidence>
<feature type="chain" id="PRO_5021488197" description="Periplasmic heavy metal sensor" evidence="1">
    <location>
        <begin position="28"/>
        <end position="165"/>
    </location>
</feature>
<dbReference type="Proteomes" id="UP000316313">
    <property type="component" value="Chromosome"/>
</dbReference>
<dbReference type="RefSeq" id="WP_141459152.1">
    <property type="nucleotide sequence ID" value="NZ_CP038141.1"/>
</dbReference>
<proteinExistence type="predicted"/>
<keyword evidence="1" id="KW-0732">Signal</keyword>
<dbReference type="Pfam" id="PF07813">
    <property type="entry name" value="LTXXQ"/>
    <property type="match status" value="1"/>
</dbReference>
<evidence type="ECO:0000313" key="2">
    <source>
        <dbReference type="EMBL" id="QDH16309.1"/>
    </source>
</evidence>
<keyword evidence="3" id="KW-1185">Reference proteome</keyword>
<dbReference type="EMBL" id="CP038141">
    <property type="protein sequence ID" value="QDH16309.1"/>
    <property type="molecule type" value="Genomic_DNA"/>
</dbReference>
<sequence length="165" mass="18243">MRLSTRSVFLSAMLVLGMGASVSDARACSMGGGEMMMGHPFPPLPASVKLNEQQKAELHGVLHLAHEQSQIVHEKLRTVREKMNAALYADGELDHASLNELLHQEAVLYEQEARSRLEVQEKIHDILTPEQRKQAIEAMRKVKELHKQIDALIAPPSASEPPGAL</sequence>
<name>A0A4Y6UFJ1_9PROT</name>
<dbReference type="KEGG" id="ssam:E3D00_01010"/>
<dbReference type="InterPro" id="IPR012899">
    <property type="entry name" value="LTXXQ"/>
</dbReference>
<evidence type="ECO:0008006" key="4">
    <source>
        <dbReference type="Google" id="ProtNLM"/>
    </source>
</evidence>
<feature type="signal peptide" evidence="1">
    <location>
        <begin position="1"/>
        <end position="27"/>
    </location>
</feature>
<dbReference type="GO" id="GO:0042597">
    <property type="term" value="C:periplasmic space"/>
    <property type="evidence" value="ECO:0007669"/>
    <property type="project" value="InterPro"/>
</dbReference>
<protein>
    <recommendedName>
        <fullName evidence="4">Periplasmic heavy metal sensor</fullName>
    </recommendedName>
</protein>
<dbReference type="OrthoDB" id="7284271at2"/>
<reference evidence="2 3" key="1">
    <citation type="submission" date="2019-03" db="EMBL/GenBank/DDBJ databases">
        <title>The complete genome sequence of Swingsia samuiensis NBRC107927(T).</title>
        <authorList>
            <person name="Chua K.-O."/>
            <person name="Chan K.-G."/>
            <person name="See-Too W.-S."/>
        </authorList>
    </citation>
    <scope>NUCLEOTIDE SEQUENCE [LARGE SCALE GENOMIC DNA]</scope>
    <source>
        <strain evidence="2 3">AH83</strain>
    </source>
</reference>
<evidence type="ECO:0000313" key="3">
    <source>
        <dbReference type="Proteomes" id="UP000316313"/>
    </source>
</evidence>
<dbReference type="AlphaFoldDB" id="A0A4Y6UFJ1"/>
<organism evidence="2 3">
    <name type="scientific">Swingsia samuiensis</name>
    <dbReference type="NCBI Taxonomy" id="1293412"/>
    <lineage>
        <taxon>Bacteria</taxon>
        <taxon>Pseudomonadati</taxon>
        <taxon>Pseudomonadota</taxon>
        <taxon>Alphaproteobacteria</taxon>
        <taxon>Acetobacterales</taxon>
        <taxon>Acetobacteraceae</taxon>
        <taxon>Swingsia</taxon>
    </lineage>
</organism>
<gene>
    <name evidence="2" type="ORF">E3D00_01010</name>
</gene>
<dbReference type="Gene3D" id="1.20.120.1490">
    <property type="match status" value="1"/>
</dbReference>